<organism evidence="2 3">
    <name type="scientific">Liparis tanakae</name>
    <name type="common">Tanaka's snailfish</name>
    <dbReference type="NCBI Taxonomy" id="230148"/>
    <lineage>
        <taxon>Eukaryota</taxon>
        <taxon>Metazoa</taxon>
        <taxon>Chordata</taxon>
        <taxon>Craniata</taxon>
        <taxon>Vertebrata</taxon>
        <taxon>Euteleostomi</taxon>
        <taxon>Actinopterygii</taxon>
        <taxon>Neopterygii</taxon>
        <taxon>Teleostei</taxon>
        <taxon>Neoteleostei</taxon>
        <taxon>Acanthomorphata</taxon>
        <taxon>Eupercaria</taxon>
        <taxon>Perciformes</taxon>
        <taxon>Cottioidei</taxon>
        <taxon>Cottales</taxon>
        <taxon>Liparidae</taxon>
        <taxon>Liparis</taxon>
    </lineage>
</organism>
<gene>
    <name evidence="2" type="ORF">EYF80_028254</name>
</gene>
<feature type="compositionally biased region" description="Basic and acidic residues" evidence="1">
    <location>
        <begin position="106"/>
        <end position="129"/>
    </location>
</feature>
<evidence type="ECO:0000313" key="3">
    <source>
        <dbReference type="Proteomes" id="UP000314294"/>
    </source>
</evidence>
<reference evidence="2 3" key="1">
    <citation type="submission" date="2019-03" db="EMBL/GenBank/DDBJ databases">
        <title>First draft genome of Liparis tanakae, snailfish: a comprehensive survey of snailfish specific genes.</title>
        <authorList>
            <person name="Kim W."/>
            <person name="Song I."/>
            <person name="Jeong J.-H."/>
            <person name="Kim D."/>
            <person name="Kim S."/>
            <person name="Ryu S."/>
            <person name="Song J.Y."/>
            <person name="Lee S.K."/>
        </authorList>
    </citation>
    <scope>NUCLEOTIDE SEQUENCE [LARGE SCALE GENOMIC DNA]</scope>
    <source>
        <tissue evidence="2">Muscle</tissue>
    </source>
</reference>
<accession>A0A4Z2H6U5</accession>
<sequence>MNAVLPLLELPDSEDPVRRLPLLLDPVTVEAPDRDVPVDADLTDPADRALLPGLDERSGRAARADLDTSVRPDRDEIPDTSVRPDLDEIPETSVRPDLDEIPETSVRPDLDEIPETSERPDLDDSSDTEDRMVLEVTSDAAVAAVRGAFCSGSSGAWIVITLERETVAKLPQIK</sequence>
<dbReference type="Proteomes" id="UP000314294">
    <property type="component" value="Unassembled WGS sequence"/>
</dbReference>
<evidence type="ECO:0000313" key="2">
    <source>
        <dbReference type="EMBL" id="TNN61509.1"/>
    </source>
</evidence>
<dbReference type="OrthoDB" id="10648476at2759"/>
<comment type="caution">
    <text evidence="2">The sequence shown here is derived from an EMBL/GenBank/DDBJ whole genome shotgun (WGS) entry which is preliminary data.</text>
</comment>
<feature type="compositionally biased region" description="Basic and acidic residues" evidence="1">
    <location>
        <begin position="54"/>
        <end position="86"/>
    </location>
</feature>
<proteinExistence type="predicted"/>
<name>A0A4Z2H6U5_9TELE</name>
<dbReference type="AlphaFoldDB" id="A0A4Z2H6U5"/>
<evidence type="ECO:0000256" key="1">
    <source>
        <dbReference type="SAM" id="MobiDB-lite"/>
    </source>
</evidence>
<feature type="region of interest" description="Disordered" evidence="1">
    <location>
        <begin position="30"/>
        <end position="129"/>
    </location>
</feature>
<keyword evidence="3" id="KW-1185">Reference proteome</keyword>
<protein>
    <submittedName>
        <fullName evidence="2">Uncharacterized protein</fullName>
    </submittedName>
</protein>
<dbReference type="EMBL" id="SRLO01000314">
    <property type="protein sequence ID" value="TNN61509.1"/>
    <property type="molecule type" value="Genomic_DNA"/>
</dbReference>